<reference evidence="1" key="1">
    <citation type="submission" date="2014-11" db="EMBL/GenBank/DDBJ databases">
        <authorList>
            <person name="Amaro Gonzalez C."/>
        </authorList>
    </citation>
    <scope>NUCLEOTIDE SEQUENCE</scope>
</reference>
<sequence length="31" mass="3696">MHLFDQTGTHPTNSKLTTTCFFFFLDIQYLK</sequence>
<dbReference type="EMBL" id="GBXM01101233">
    <property type="protein sequence ID" value="JAH07344.1"/>
    <property type="molecule type" value="Transcribed_RNA"/>
</dbReference>
<organism evidence="1">
    <name type="scientific">Anguilla anguilla</name>
    <name type="common">European freshwater eel</name>
    <name type="synonym">Muraena anguilla</name>
    <dbReference type="NCBI Taxonomy" id="7936"/>
    <lineage>
        <taxon>Eukaryota</taxon>
        <taxon>Metazoa</taxon>
        <taxon>Chordata</taxon>
        <taxon>Craniata</taxon>
        <taxon>Vertebrata</taxon>
        <taxon>Euteleostomi</taxon>
        <taxon>Actinopterygii</taxon>
        <taxon>Neopterygii</taxon>
        <taxon>Teleostei</taxon>
        <taxon>Anguilliformes</taxon>
        <taxon>Anguillidae</taxon>
        <taxon>Anguilla</taxon>
    </lineage>
</organism>
<evidence type="ECO:0000313" key="1">
    <source>
        <dbReference type="EMBL" id="JAH07344.1"/>
    </source>
</evidence>
<name>A0A0E9PS82_ANGAN</name>
<accession>A0A0E9PS82</accession>
<reference evidence="1" key="2">
    <citation type="journal article" date="2015" name="Fish Shellfish Immunol.">
        <title>Early steps in the European eel (Anguilla anguilla)-Vibrio vulnificus interaction in the gills: Role of the RtxA13 toxin.</title>
        <authorList>
            <person name="Callol A."/>
            <person name="Pajuelo D."/>
            <person name="Ebbesson L."/>
            <person name="Teles M."/>
            <person name="MacKenzie S."/>
            <person name="Amaro C."/>
        </authorList>
    </citation>
    <scope>NUCLEOTIDE SEQUENCE</scope>
</reference>
<protein>
    <submittedName>
        <fullName evidence="1">Uncharacterized protein</fullName>
    </submittedName>
</protein>
<proteinExistence type="predicted"/>
<dbReference type="AlphaFoldDB" id="A0A0E9PS82"/>